<organism evidence="1 2">
    <name type="scientific">Entomophthora muscae</name>
    <dbReference type="NCBI Taxonomy" id="34485"/>
    <lineage>
        <taxon>Eukaryota</taxon>
        <taxon>Fungi</taxon>
        <taxon>Fungi incertae sedis</taxon>
        <taxon>Zoopagomycota</taxon>
        <taxon>Entomophthoromycotina</taxon>
        <taxon>Entomophthoromycetes</taxon>
        <taxon>Entomophthorales</taxon>
        <taxon>Entomophthoraceae</taxon>
        <taxon>Entomophthora</taxon>
    </lineage>
</organism>
<evidence type="ECO:0000313" key="2">
    <source>
        <dbReference type="Proteomes" id="UP001165960"/>
    </source>
</evidence>
<comment type="caution">
    <text evidence="1">The sequence shown here is derived from an EMBL/GenBank/DDBJ whole genome shotgun (WGS) entry which is preliminary data.</text>
</comment>
<proteinExistence type="predicted"/>
<sequence length="167" mass="18263">MVSPAGPWALEGQSASYLIKLAPLLWWTLPSSQQSKLAAKANRPPPGMCDRHQAANLLVKSASNVKDLILSDTLKNTKDGEMFLLCDNGQEVEDRIKAYNSKHMLEQLNTATTWLCDSTFAICPSSLIRFGSFTGSLTPKLSPLCSSSFLMLRQKSTPEPSRSSGML</sequence>
<name>A0ACC2SQJ1_9FUNG</name>
<accession>A0ACC2SQJ1</accession>
<reference evidence="1" key="1">
    <citation type="submission" date="2022-04" db="EMBL/GenBank/DDBJ databases">
        <title>Genome of the entomopathogenic fungus Entomophthora muscae.</title>
        <authorList>
            <person name="Elya C."/>
            <person name="Lovett B.R."/>
            <person name="Lee E."/>
            <person name="Macias A.M."/>
            <person name="Hajek A.E."/>
            <person name="De Bivort B.L."/>
            <person name="Kasson M.T."/>
            <person name="De Fine Licht H.H."/>
            <person name="Stajich J.E."/>
        </authorList>
    </citation>
    <scope>NUCLEOTIDE SEQUENCE</scope>
    <source>
        <strain evidence="1">Berkeley</strain>
    </source>
</reference>
<keyword evidence="2" id="KW-1185">Reference proteome</keyword>
<dbReference type="Proteomes" id="UP001165960">
    <property type="component" value="Unassembled WGS sequence"/>
</dbReference>
<evidence type="ECO:0000313" key="1">
    <source>
        <dbReference type="EMBL" id="KAJ9064669.1"/>
    </source>
</evidence>
<gene>
    <name evidence="1" type="ORF">DSO57_1028029</name>
</gene>
<protein>
    <submittedName>
        <fullName evidence="1">Uncharacterized protein</fullName>
    </submittedName>
</protein>
<dbReference type="EMBL" id="QTSX02004435">
    <property type="protein sequence ID" value="KAJ9064669.1"/>
    <property type="molecule type" value="Genomic_DNA"/>
</dbReference>